<name>A0A443R488_9ACAR</name>
<feature type="compositionally biased region" description="Basic and acidic residues" evidence="1">
    <location>
        <begin position="186"/>
        <end position="212"/>
    </location>
</feature>
<gene>
    <name evidence="2" type="ORF">B4U79_02818</name>
</gene>
<feature type="region of interest" description="Disordered" evidence="1">
    <location>
        <begin position="1"/>
        <end position="641"/>
    </location>
</feature>
<evidence type="ECO:0000256" key="1">
    <source>
        <dbReference type="SAM" id="MobiDB-lite"/>
    </source>
</evidence>
<dbReference type="STRING" id="1965070.A0A443R488"/>
<evidence type="ECO:0000313" key="2">
    <source>
        <dbReference type="EMBL" id="RWS10091.1"/>
    </source>
</evidence>
<dbReference type="PANTHER" id="PTHR46582:SF1">
    <property type="entry name" value="ZINC FINGER CCCH DOMAIN-CONTAINING PROTEIN 18"/>
    <property type="match status" value="1"/>
</dbReference>
<reference evidence="2 3" key="1">
    <citation type="journal article" date="2018" name="Gigascience">
        <title>Genomes of trombidid mites reveal novel predicted allergens and laterally-transferred genes associated with secondary metabolism.</title>
        <authorList>
            <person name="Dong X."/>
            <person name="Chaisiri K."/>
            <person name="Xia D."/>
            <person name="Armstrong S.D."/>
            <person name="Fang Y."/>
            <person name="Donnelly M.J."/>
            <person name="Kadowaki T."/>
            <person name="McGarry J.W."/>
            <person name="Darby A.C."/>
            <person name="Makepeace B.L."/>
        </authorList>
    </citation>
    <scope>NUCLEOTIDE SEQUENCE [LARGE SCALE GENOMIC DNA]</scope>
    <source>
        <strain evidence="2">UoL-WK</strain>
    </source>
</reference>
<protein>
    <submittedName>
        <fullName evidence="2">Uncharacterized protein</fullName>
    </submittedName>
</protein>
<accession>A0A443R488</accession>
<feature type="compositionally biased region" description="Basic and acidic residues" evidence="1">
    <location>
        <begin position="227"/>
        <end position="242"/>
    </location>
</feature>
<dbReference type="PANTHER" id="PTHR46582">
    <property type="entry name" value="ZINC FINGER CCCH DOMAIN-CONTAINING PROTEIN 18"/>
    <property type="match status" value="1"/>
</dbReference>
<feature type="non-terminal residue" evidence="2">
    <location>
        <position position="1"/>
    </location>
</feature>
<dbReference type="EMBL" id="NCKU01002229">
    <property type="protein sequence ID" value="RWS10091.1"/>
    <property type="molecule type" value="Genomic_DNA"/>
</dbReference>
<feature type="compositionally biased region" description="Low complexity" evidence="1">
    <location>
        <begin position="1"/>
        <end position="16"/>
    </location>
</feature>
<feature type="compositionally biased region" description="Acidic residues" evidence="1">
    <location>
        <begin position="53"/>
        <end position="82"/>
    </location>
</feature>
<feature type="compositionally biased region" description="Polar residues" evidence="1">
    <location>
        <begin position="598"/>
        <end position="610"/>
    </location>
</feature>
<feature type="compositionally biased region" description="Acidic residues" evidence="1">
    <location>
        <begin position="24"/>
        <end position="36"/>
    </location>
</feature>
<comment type="caution">
    <text evidence="2">The sequence shown here is derived from an EMBL/GenBank/DDBJ whole genome shotgun (WGS) entry which is preliminary data.</text>
</comment>
<sequence>CGAKQVSPQRQQQKQVLKGAHNEDELDYEVDVDDENNNVTSTGEESNFNLAERDEDEDGEVNSDDDLEEGEVKEESEADDCNEASAGTGGGLCTWGPSCRFVHQSSAGPKQNRKYNYPQLPPGPRPRPPDDYFYDHLPPPPPLLPRLPPPHLAPIPPPPPPAAPEESAWERGFRHAKQMIVRATRRKEEEVDFDEKRFNLGVDDERSHHSRESLSPSPRARSPSPPFHRERREEYWSSEYERRRRLAYESAPWNEEPPSPSREIPRNRESAEQYRDPWRRSKSPPGRRPGNQRRGVTSPTRRSHSMSSISGSDSASDLSGSSFSGSSFSGSESAFSDGSDFEKSPIHRKEALSAKNQMRASPITGQLNQKQRNQVNAQRNKNASKAVAGKEKVQTPVAPKSLPRASLDEDSSGNKKKVPPPKPRRDSWSDSDSGSDSQSGSSFYSGSDSESDAGSESDVEEKQKTVRRKSPVPNVTKQSVSKAAITGKTKENVSCLQEGSAAKKLKTNPSSNPKMVKSEKQQLNVKTHRQQTSVEQSPPPSTPTTLYSSMKSAPSPNSVTDPSQKKPIKMTFMKKPSDFTSPEAIPEASSKEDPMIASEQSNSSIKDNIPSTSESKFKSSSGSAVVSSTTGSSSTSSRREELLKQLKAVEDAIARKRAKLH</sequence>
<dbReference type="InterPro" id="IPR052647">
    <property type="entry name" value="Zinc_finger_CCCH-type"/>
</dbReference>
<organism evidence="2 3">
    <name type="scientific">Dinothrombium tinctorium</name>
    <dbReference type="NCBI Taxonomy" id="1965070"/>
    <lineage>
        <taxon>Eukaryota</taxon>
        <taxon>Metazoa</taxon>
        <taxon>Ecdysozoa</taxon>
        <taxon>Arthropoda</taxon>
        <taxon>Chelicerata</taxon>
        <taxon>Arachnida</taxon>
        <taxon>Acari</taxon>
        <taxon>Acariformes</taxon>
        <taxon>Trombidiformes</taxon>
        <taxon>Prostigmata</taxon>
        <taxon>Anystina</taxon>
        <taxon>Parasitengona</taxon>
        <taxon>Trombidioidea</taxon>
        <taxon>Trombidiidae</taxon>
        <taxon>Dinothrombium</taxon>
    </lineage>
</organism>
<keyword evidence="3" id="KW-1185">Reference proteome</keyword>
<feature type="compositionally biased region" description="Basic and acidic residues" evidence="1">
    <location>
        <begin position="263"/>
        <end position="279"/>
    </location>
</feature>
<feature type="compositionally biased region" description="Polar residues" evidence="1">
    <location>
        <begin position="40"/>
        <end position="49"/>
    </location>
</feature>
<feature type="compositionally biased region" description="Low complexity" evidence="1">
    <location>
        <begin position="213"/>
        <end position="222"/>
    </location>
</feature>
<evidence type="ECO:0000313" key="3">
    <source>
        <dbReference type="Proteomes" id="UP000285301"/>
    </source>
</evidence>
<feature type="compositionally biased region" description="Acidic residues" evidence="1">
    <location>
        <begin position="449"/>
        <end position="459"/>
    </location>
</feature>
<feature type="compositionally biased region" description="Pro residues" evidence="1">
    <location>
        <begin position="137"/>
        <end position="163"/>
    </location>
</feature>
<feature type="compositionally biased region" description="Low complexity" evidence="1">
    <location>
        <begin position="611"/>
        <end position="636"/>
    </location>
</feature>
<proteinExistence type="predicted"/>
<feature type="compositionally biased region" description="Low complexity" evidence="1">
    <location>
        <begin position="305"/>
        <end position="338"/>
    </location>
</feature>
<dbReference type="OrthoDB" id="10072532at2759"/>
<dbReference type="Proteomes" id="UP000285301">
    <property type="component" value="Unassembled WGS sequence"/>
</dbReference>
<dbReference type="AlphaFoldDB" id="A0A443R488"/>
<feature type="compositionally biased region" description="Polar residues" evidence="1">
    <location>
        <begin position="354"/>
        <end position="383"/>
    </location>
</feature>
<feature type="compositionally biased region" description="Basic and acidic residues" evidence="1">
    <location>
        <begin position="340"/>
        <end position="352"/>
    </location>
</feature>
<feature type="compositionally biased region" description="Polar residues" evidence="1">
    <location>
        <begin position="546"/>
        <end position="562"/>
    </location>
</feature>
<feature type="compositionally biased region" description="Low complexity" evidence="1">
    <location>
        <begin position="430"/>
        <end position="448"/>
    </location>
</feature>
<dbReference type="GO" id="GO:0003723">
    <property type="term" value="F:RNA binding"/>
    <property type="evidence" value="ECO:0007669"/>
    <property type="project" value="TreeGrafter"/>
</dbReference>
<dbReference type="GO" id="GO:0071011">
    <property type="term" value="C:precatalytic spliceosome"/>
    <property type="evidence" value="ECO:0007669"/>
    <property type="project" value="TreeGrafter"/>
</dbReference>